<evidence type="ECO:0000313" key="2">
    <source>
        <dbReference type="EMBL" id="AIE98504.1"/>
    </source>
</evidence>
<dbReference type="InterPro" id="IPR035917">
    <property type="entry name" value="YjbQ-like_sf"/>
</dbReference>
<reference evidence="2" key="1">
    <citation type="journal article" date="2014" name="Genome Biol. Evol.">
        <title>Pangenome evidence for extensive interdomain horizontal transfer affecting lineage core and shell genes in uncultured planktonic thaumarchaeota and euryarchaeota.</title>
        <authorList>
            <person name="Deschamps P."/>
            <person name="Zivanovic Y."/>
            <person name="Moreira D."/>
            <person name="Rodriguez-Valera F."/>
            <person name="Lopez-Garcia P."/>
        </authorList>
    </citation>
    <scope>NUCLEOTIDE SEQUENCE</scope>
</reference>
<dbReference type="AlphaFoldDB" id="A0A075G504"/>
<comment type="similarity">
    <text evidence="1">Belongs to the UPF0047 family.</text>
</comment>
<dbReference type="EMBL" id="KF900537">
    <property type="protein sequence ID" value="AIE98504.1"/>
    <property type="molecule type" value="Genomic_DNA"/>
</dbReference>
<sequence>MSESIMRTERMELETQGEGQMVDITGDVARMVASASLDEGQVLLFCTGSTGGITTIEYEPGLIQDFPDLFDRLAPRDITYLHDETWHDGNGHSHCRASLLGPSLTIPVEAGRLLLGTWQQIIFMDFDNRPRQRQLVIQLSGRV</sequence>
<dbReference type="PANTHER" id="PTHR30615">
    <property type="entry name" value="UNCHARACTERIZED PROTEIN YJBQ-RELATED"/>
    <property type="match status" value="1"/>
</dbReference>
<dbReference type="Pfam" id="PF01894">
    <property type="entry name" value="YjbQ"/>
    <property type="match status" value="1"/>
</dbReference>
<protein>
    <recommendedName>
        <fullName evidence="3">Secondary thiamine-phosphate synthase enzyme</fullName>
    </recommendedName>
</protein>
<dbReference type="InterPro" id="IPR001602">
    <property type="entry name" value="UPF0047_YjbQ-like"/>
</dbReference>
<dbReference type="SUPFAM" id="SSF111038">
    <property type="entry name" value="YjbQ-like"/>
    <property type="match status" value="1"/>
</dbReference>
<proteinExistence type="inferred from homology"/>
<dbReference type="PROSITE" id="PS01314">
    <property type="entry name" value="UPF0047"/>
    <property type="match status" value="1"/>
</dbReference>
<accession>A0A075G504</accession>
<evidence type="ECO:0008006" key="3">
    <source>
        <dbReference type="Google" id="ProtNLM"/>
    </source>
</evidence>
<dbReference type="Gene3D" id="2.60.120.460">
    <property type="entry name" value="YjbQ-like"/>
    <property type="match status" value="1"/>
</dbReference>
<evidence type="ECO:0000256" key="1">
    <source>
        <dbReference type="ARBA" id="ARBA00005534"/>
    </source>
</evidence>
<organism evidence="2">
    <name type="scientific">uncultured marine group II/III euryarchaeote KM3_05_H10</name>
    <dbReference type="NCBI Taxonomy" id="1457839"/>
    <lineage>
        <taxon>Archaea</taxon>
        <taxon>Methanobacteriati</taxon>
        <taxon>Methanobacteriota</taxon>
        <taxon>environmental samples</taxon>
    </lineage>
</organism>
<dbReference type="PANTHER" id="PTHR30615:SF8">
    <property type="entry name" value="UPF0047 PROTEIN C4A8.02C"/>
    <property type="match status" value="1"/>
</dbReference>
<name>A0A075G504_9EURY</name>
<dbReference type="PIRSF" id="PIRSF004681">
    <property type="entry name" value="UCP004681"/>
    <property type="match status" value="1"/>
</dbReference>
<dbReference type="NCBIfam" id="TIGR00149">
    <property type="entry name" value="TIGR00149_YjbQ"/>
    <property type="match status" value="1"/>
</dbReference>